<dbReference type="EMBL" id="PDWN01000003">
    <property type="protein sequence ID" value="KAF1696298.1"/>
    <property type="molecule type" value="Genomic_DNA"/>
</dbReference>
<dbReference type="PANTHER" id="PTHR41795:SF1">
    <property type="entry name" value="EXOPOLYSACCHARIDE SYNTHESIS PROTEIN"/>
    <property type="match status" value="1"/>
</dbReference>
<keyword evidence="2" id="KW-1133">Transmembrane helix</keyword>
<dbReference type="Proteomes" id="UP000788419">
    <property type="component" value="Unassembled WGS sequence"/>
</dbReference>
<evidence type="ECO:0000256" key="2">
    <source>
        <dbReference type="SAM" id="Phobius"/>
    </source>
</evidence>
<evidence type="ECO:0000313" key="3">
    <source>
        <dbReference type="EMBL" id="KAF1696298.1"/>
    </source>
</evidence>
<comment type="caution">
    <text evidence="3">The sequence shown here is derived from an EMBL/GenBank/DDBJ whole genome shotgun (WGS) entry which is preliminary data.</text>
</comment>
<name>A0ABQ6Z9G4_9GAMM</name>
<protein>
    <recommendedName>
        <fullName evidence="5">Exopolysaccharide biosynthesis protein</fullName>
    </recommendedName>
</protein>
<dbReference type="InterPro" id="IPR010331">
    <property type="entry name" value="ExoD"/>
</dbReference>
<feature type="transmembrane region" description="Helical" evidence="2">
    <location>
        <begin position="187"/>
        <end position="206"/>
    </location>
</feature>
<evidence type="ECO:0008006" key="5">
    <source>
        <dbReference type="Google" id="ProtNLM"/>
    </source>
</evidence>
<evidence type="ECO:0000313" key="4">
    <source>
        <dbReference type="Proteomes" id="UP000788419"/>
    </source>
</evidence>
<sequence>MNSPTDPAGGPPSGSTPSGPSGNGIARLLQSFTHGDPDQVLTLDGLLQGLGRTAFGMFLFVSILPGFIPIPGAGGVVSGPLVMLIGLQLLVGLRRPWVPGFIGRRGPRRRTMARFCNRITPWMARLEHLVRPRLQVLTGNRAANAFTGLLLVALGLLLALPVPMTNYLFAGTLLLFALALMERDGALLLALWLVSTASLLSMGLLSERLVVVLGRWLEQLF</sequence>
<dbReference type="PANTHER" id="PTHR41795">
    <property type="entry name" value="EXOPOLYSACCHARIDE SYNTHESIS PROTEIN"/>
    <property type="match status" value="1"/>
</dbReference>
<keyword evidence="4" id="KW-1185">Reference proteome</keyword>
<feature type="region of interest" description="Disordered" evidence="1">
    <location>
        <begin position="1"/>
        <end position="26"/>
    </location>
</feature>
<feature type="compositionally biased region" description="Low complexity" evidence="1">
    <location>
        <begin position="1"/>
        <end position="24"/>
    </location>
</feature>
<accession>A0ABQ6Z9G4</accession>
<keyword evidence="2" id="KW-0812">Transmembrane</keyword>
<dbReference type="RefSeq" id="WP_162408605.1">
    <property type="nucleotide sequence ID" value="NZ_CP093331.1"/>
</dbReference>
<dbReference type="PIRSF" id="PIRSF033239">
    <property type="entry name" value="ExoD"/>
    <property type="match status" value="1"/>
</dbReference>
<gene>
    <name evidence="3" type="ORF">CSC65_03515</name>
</gene>
<organism evidence="3 4">
    <name type="scientific">Pseudoxanthomonas daejeonensis</name>
    <dbReference type="NCBI Taxonomy" id="266062"/>
    <lineage>
        <taxon>Bacteria</taxon>
        <taxon>Pseudomonadati</taxon>
        <taxon>Pseudomonadota</taxon>
        <taxon>Gammaproteobacteria</taxon>
        <taxon>Lysobacterales</taxon>
        <taxon>Lysobacteraceae</taxon>
        <taxon>Pseudoxanthomonas</taxon>
    </lineage>
</organism>
<keyword evidence="2" id="KW-0472">Membrane</keyword>
<feature type="transmembrane region" description="Helical" evidence="2">
    <location>
        <begin position="74"/>
        <end position="93"/>
    </location>
</feature>
<evidence type="ECO:0000256" key="1">
    <source>
        <dbReference type="SAM" id="MobiDB-lite"/>
    </source>
</evidence>
<reference evidence="3 4" key="1">
    <citation type="submission" date="2017-10" db="EMBL/GenBank/DDBJ databases">
        <title>Whole genome sequencing of members of genus Pseudoxanthomonas.</title>
        <authorList>
            <person name="Kumar S."/>
            <person name="Bansal K."/>
            <person name="Kaur A."/>
            <person name="Patil P."/>
            <person name="Sharma S."/>
            <person name="Patil P.B."/>
        </authorList>
    </citation>
    <scope>NUCLEOTIDE SEQUENCE [LARGE SCALE GENOMIC DNA]</scope>
    <source>
        <strain evidence="3 4">DSM 17801</strain>
    </source>
</reference>
<dbReference type="Pfam" id="PF06055">
    <property type="entry name" value="ExoD"/>
    <property type="match status" value="1"/>
</dbReference>
<proteinExistence type="predicted"/>